<evidence type="ECO:0000256" key="2">
    <source>
        <dbReference type="SAM" id="MobiDB-lite"/>
    </source>
</evidence>
<dbReference type="GO" id="GO:0008270">
    <property type="term" value="F:zinc ion binding"/>
    <property type="evidence" value="ECO:0007669"/>
    <property type="project" value="UniProtKB-KW"/>
</dbReference>
<keyword evidence="1" id="KW-0479">Metal-binding</keyword>
<sequence length="338" mass="34964">MESTAPAAAAPLAAVETTLVIRDEGNKVAKRSSTSCLAPSSASNKNKKLKEPAAPAPAGDTALQPLAAIRDKGKTAAKKRSRSSPAASSTSNKNKKLKEPAAPAPAADTALQPLAAIREEGKTAAKKRSRSSPAASSTSNKNKKLKETIQGFTCEQCDRNFVTEPAMKQHQTKTHTNRDVGQEPKEPRRLAPAVPQVSASSSLIPLLGRPNHFYLEGKTFELTGSGLVPVFFGPAPAQPSTGGGGQVGSGDHLGSLREVNQGGIANGIHNFPLLRLTSIMPMFPGTGSGTSSLPGPSCAALTPVADGNGRTGDGDDLGSLREVDREGIVDGIDLTLRL</sequence>
<dbReference type="InterPro" id="IPR013087">
    <property type="entry name" value="Znf_C2H2_type"/>
</dbReference>
<keyword evidence="1" id="KW-0863">Zinc-finger</keyword>
<reference evidence="4" key="1">
    <citation type="submission" date="2023-07" db="EMBL/GenBank/DDBJ databases">
        <title>A chromosome-level genome assembly of Lolium multiflorum.</title>
        <authorList>
            <person name="Chen Y."/>
            <person name="Copetti D."/>
            <person name="Kolliker R."/>
            <person name="Studer B."/>
        </authorList>
    </citation>
    <scope>NUCLEOTIDE SEQUENCE</scope>
    <source>
        <strain evidence="4">02402/16</strain>
        <tissue evidence="4">Leaf</tissue>
    </source>
</reference>
<protein>
    <recommendedName>
        <fullName evidence="3">C2H2-type domain-containing protein</fullName>
    </recommendedName>
</protein>
<evidence type="ECO:0000313" key="5">
    <source>
        <dbReference type="Proteomes" id="UP001231189"/>
    </source>
</evidence>
<feature type="region of interest" description="Disordered" evidence="2">
    <location>
        <begin position="166"/>
        <end position="196"/>
    </location>
</feature>
<feature type="compositionally biased region" description="Low complexity" evidence="2">
    <location>
        <begin position="131"/>
        <end position="140"/>
    </location>
</feature>
<keyword evidence="5" id="KW-1185">Reference proteome</keyword>
<dbReference type="SMART" id="SM00355">
    <property type="entry name" value="ZnF_C2H2"/>
    <property type="match status" value="1"/>
</dbReference>
<dbReference type="EMBL" id="JAUUTY010000005">
    <property type="protein sequence ID" value="KAK1629638.1"/>
    <property type="molecule type" value="Genomic_DNA"/>
</dbReference>
<name>A0AAD8RPQ8_LOLMU</name>
<feature type="region of interest" description="Disordered" evidence="2">
    <location>
        <begin position="26"/>
        <end position="144"/>
    </location>
</feature>
<keyword evidence="1" id="KW-0862">Zinc</keyword>
<proteinExistence type="predicted"/>
<accession>A0AAD8RPQ8</accession>
<dbReference type="PROSITE" id="PS00028">
    <property type="entry name" value="ZINC_FINGER_C2H2_1"/>
    <property type="match status" value="1"/>
</dbReference>
<gene>
    <name evidence="4" type="ORF">QYE76_003953</name>
</gene>
<evidence type="ECO:0000256" key="1">
    <source>
        <dbReference type="PROSITE-ProRule" id="PRU00042"/>
    </source>
</evidence>
<dbReference type="PROSITE" id="PS50157">
    <property type="entry name" value="ZINC_FINGER_C2H2_2"/>
    <property type="match status" value="1"/>
</dbReference>
<evidence type="ECO:0000313" key="4">
    <source>
        <dbReference type="EMBL" id="KAK1629638.1"/>
    </source>
</evidence>
<dbReference type="Proteomes" id="UP001231189">
    <property type="component" value="Unassembled WGS sequence"/>
</dbReference>
<dbReference type="AlphaFoldDB" id="A0AAD8RPQ8"/>
<comment type="caution">
    <text evidence="4">The sequence shown here is derived from an EMBL/GenBank/DDBJ whole genome shotgun (WGS) entry which is preliminary data.</text>
</comment>
<feature type="compositionally biased region" description="Low complexity" evidence="2">
    <location>
        <begin position="100"/>
        <end position="116"/>
    </location>
</feature>
<feature type="domain" description="C2H2-type" evidence="3">
    <location>
        <begin position="152"/>
        <end position="180"/>
    </location>
</feature>
<feature type="compositionally biased region" description="Low complexity" evidence="2">
    <location>
        <begin position="83"/>
        <end position="92"/>
    </location>
</feature>
<feature type="compositionally biased region" description="Low complexity" evidence="2">
    <location>
        <begin position="32"/>
        <end position="43"/>
    </location>
</feature>
<evidence type="ECO:0000259" key="3">
    <source>
        <dbReference type="PROSITE" id="PS50157"/>
    </source>
</evidence>
<feature type="region of interest" description="Disordered" evidence="2">
    <location>
        <begin position="287"/>
        <end position="317"/>
    </location>
</feature>
<organism evidence="4 5">
    <name type="scientific">Lolium multiflorum</name>
    <name type="common">Italian ryegrass</name>
    <name type="synonym">Lolium perenne subsp. multiflorum</name>
    <dbReference type="NCBI Taxonomy" id="4521"/>
    <lineage>
        <taxon>Eukaryota</taxon>
        <taxon>Viridiplantae</taxon>
        <taxon>Streptophyta</taxon>
        <taxon>Embryophyta</taxon>
        <taxon>Tracheophyta</taxon>
        <taxon>Spermatophyta</taxon>
        <taxon>Magnoliopsida</taxon>
        <taxon>Liliopsida</taxon>
        <taxon>Poales</taxon>
        <taxon>Poaceae</taxon>
        <taxon>BOP clade</taxon>
        <taxon>Pooideae</taxon>
        <taxon>Poodae</taxon>
        <taxon>Poeae</taxon>
        <taxon>Poeae Chloroplast Group 2 (Poeae type)</taxon>
        <taxon>Loliodinae</taxon>
        <taxon>Loliinae</taxon>
        <taxon>Lolium</taxon>
    </lineage>
</organism>
<feature type="compositionally biased region" description="Basic and acidic residues" evidence="2">
    <location>
        <begin position="176"/>
        <end position="189"/>
    </location>
</feature>